<feature type="non-terminal residue" evidence="1">
    <location>
        <position position="1"/>
    </location>
</feature>
<comment type="caution">
    <text evidence="1">The sequence shown here is derived from an EMBL/GenBank/DDBJ whole genome shotgun (WGS) entry which is preliminary data.</text>
</comment>
<evidence type="ECO:0000313" key="1">
    <source>
        <dbReference type="EMBL" id="CAH2013746.1"/>
    </source>
</evidence>
<proteinExistence type="predicted"/>
<dbReference type="EMBL" id="CAKOFQ010008371">
    <property type="protein sequence ID" value="CAH2013746.1"/>
    <property type="molecule type" value="Genomic_DNA"/>
</dbReference>
<organism evidence="1 2">
    <name type="scientific">Acanthoscelides obtectus</name>
    <name type="common">Bean weevil</name>
    <name type="synonym">Bruchus obtectus</name>
    <dbReference type="NCBI Taxonomy" id="200917"/>
    <lineage>
        <taxon>Eukaryota</taxon>
        <taxon>Metazoa</taxon>
        <taxon>Ecdysozoa</taxon>
        <taxon>Arthropoda</taxon>
        <taxon>Hexapoda</taxon>
        <taxon>Insecta</taxon>
        <taxon>Pterygota</taxon>
        <taxon>Neoptera</taxon>
        <taxon>Endopterygota</taxon>
        <taxon>Coleoptera</taxon>
        <taxon>Polyphaga</taxon>
        <taxon>Cucujiformia</taxon>
        <taxon>Chrysomeloidea</taxon>
        <taxon>Chrysomelidae</taxon>
        <taxon>Bruchinae</taxon>
        <taxon>Bruchini</taxon>
        <taxon>Acanthoscelides</taxon>
    </lineage>
</organism>
<evidence type="ECO:0000313" key="2">
    <source>
        <dbReference type="Proteomes" id="UP001152888"/>
    </source>
</evidence>
<dbReference type="AlphaFoldDB" id="A0A9P0Q7D0"/>
<name>A0A9P0Q7D0_ACAOB</name>
<keyword evidence="2" id="KW-1185">Reference proteome</keyword>
<sequence>REPAVDRVVDEFVINLNQTNSDSDFLETEDEDSEGEESSRILGVESVGDSIVYENHSDKTFASIDNLVKAVKKIQLTRTILETCNKNKLIASNTRLKALKHKDESDNHELRENTEALNKREALIYQHVQRR</sequence>
<reference evidence="1" key="1">
    <citation type="submission" date="2022-03" db="EMBL/GenBank/DDBJ databases">
        <authorList>
            <person name="Sayadi A."/>
        </authorList>
    </citation>
    <scope>NUCLEOTIDE SEQUENCE</scope>
</reference>
<gene>
    <name evidence="1" type="ORF">ACAOBT_LOCUS33660</name>
</gene>
<accession>A0A9P0Q7D0</accession>
<protein>
    <submittedName>
        <fullName evidence="1">Uncharacterized protein</fullName>
    </submittedName>
</protein>
<dbReference type="Proteomes" id="UP001152888">
    <property type="component" value="Unassembled WGS sequence"/>
</dbReference>